<reference evidence="8 9" key="1">
    <citation type="submission" date="2019-07" db="EMBL/GenBank/DDBJ databases">
        <title>Description of 53C-WASEF.</title>
        <authorList>
            <person name="Pitt A."/>
            <person name="Hahn M.W."/>
        </authorList>
    </citation>
    <scope>NUCLEOTIDE SEQUENCE [LARGE SCALE GENOMIC DNA]</scope>
    <source>
        <strain evidence="8 9">53C-WASEF</strain>
    </source>
</reference>
<dbReference type="Proteomes" id="UP000315648">
    <property type="component" value="Unassembled WGS sequence"/>
</dbReference>
<keyword evidence="9" id="KW-1185">Reference proteome</keyword>
<dbReference type="GO" id="GO:0005886">
    <property type="term" value="C:plasma membrane"/>
    <property type="evidence" value="ECO:0007669"/>
    <property type="project" value="UniProtKB-SubCell"/>
</dbReference>
<feature type="transmembrane region" description="Helical" evidence="6">
    <location>
        <begin position="382"/>
        <end position="404"/>
    </location>
</feature>
<evidence type="ECO:0000259" key="7">
    <source>
        <dbReference type="Pfam" id="PF03176"/>
    </source>
</evidence>
<feature type="transmembrane region" description="Helical" evidence="6">
    <location>
        <begin position="640"/>
        <end position="660"/>
    </location>
</feature>
<feature type="transmembrane region" description="Helical" evidence="6">
    <location>
        <begin position="747"/>
        <end position="765"/>
    </location>
</feature>
<evidence type="ECO:0000256" key="4">
    <source>
        <dbReference type="ARBA" id="ARBA00022989"/>
    </source>
</evidence>
<keyword evidence="3 6" id="KW-0812">Transmembrane</keyword>
<evidence type="ECO:0000256" key="5">
    <source>
        <dbReference type="ARBA" id="ARBA00023136"/>
    </source>
</evidence>
<dbReference type="EMBL" id="VMBG01000001">
    <property type="protein sequence ID" value="TSJ78103.1"/>
    <property type="molecule type" value="Genomic_DNA"/>
</dbReference>
<dbReference type="Gene3D" id="1.20.1640.10">
    <property type="entry name" value="Multidrug efflux transporter AcrB transmembrane domain"/>
    <property type="match status" value="1"/>
</dbReference>
<comment type="subcellular location">
    <subcellularLocation>
        <location evidence="1">Cell membrane</location>
        <topology evidence="1">Multi-pass membrane protein</topology>
    </subcellularLocation>
</comment>
<evidence type="ECO:0000313" key="8">
    <source>
        <dbReference type="EMBL" id="TSJ78103.1"/>
    </source>
</evidence>
<evidence type="ECO:0000256" key="6">
    <source>
        <dbReference type="SAM" id="Phobius"/>
    </source>
</evidence>
<gene>
    <name evidence="8" type="ORF">FPL22_01975</name>
</gene>
<dbReference type="Pfam" id="PF03176">
    <property type="entry name" value="MMPL"/>
    <property type="match status" value="1"/>
</dbReference>
<keyword evidence="2" id="KW-1003">Cell membrane</keyword>
<feature type="transmembrane region" description="Helical" evidence="6">
    <location>
        <begin position="667"/>
        <end position="685"/>
    </location>
</feature>
<feature type="domain" description="Membrane transport protein MMPL" evidence="7">
    <location>
        <begin position="224"/>
        <end position="395"/>
    </location>
</feature>
<dbReference type="InterPro" id="IPR050545">
    <property type="entry name" value="Mycobact_MmpL"/>
</dbReference>
<protein>
    <submittedName>
        <fullName evidence="8">MMPL family transporter</fullName>
    </submittedName>
</protein>
<dbReference type="PANTHER" id="PTHR33406">
    <property type="entry name" value="MEMBRANE PROTEIN MJ1562-RELATED"/>
    <property type="match status" value="1"/>
</dbReference>
<evidence type="ECO:0000256" key="1">
    <source>
        <dbReference type="ARBA" id="ARBA00004651"/>
    </source>
</evidence>
<evidence type="ECO:0000256" key="2">
    <source>
        <dbReference type="ARBA" id="ARBA00022475"/>
    </source>
</evidence>
<comment type="caution">
    <text evidence="8">The sequence shown here is derived from an EMBL/GenBank/DDBJ whole genome shotgun (WGS) entry which is preliminary data.</text>
</comment>
<accession>A0A556QN90</accession>
<feature type="transmembrane region" description="Helical" evidence="6">
    <location>
        <begin position="357"/>
        <end position="376"/>
    </location>
</feature>
<evidence type="ECO:0000313" key="9">
    <source>
        <dbReference type="Proteomes" id="UP000315648"/>
    </source>
</evidence>
<dbReference type="InterPro" id="IPR004869">
    <property type="entry name" value="MMPL_dom"/>
</dbReference>
<dbReference type="SUPFAM" id="SSF82866">
    <property type="entry name" value="Multidrug efflux transporter AcrB transmembrane domain"/>
    <property type="match status" value="2"/>
</dbReference>
<keyword evidence="5 6" id="KW-0472">Membrane</keyword>
<feature type="transmembrane region" description="Helical" evidence="6">
    <location>
        <begin position="264"/>
        <end position="281"/>
    </location>
</feature>
<dbReference type="AlphaFoldDB" id="A0A556QN90"/>
<feature type="transmembrane region" description="Helical" evidence="6">
    <location>
        <begin position="425"/>
        <end position="445"/>
    </location>
</feature>
<feature type="transmembrane region" description="Helical" evidence="6">
    <location>
        <begin position="314"/>
        <end position="336"/>
    </location>
</feature>
<keyword evidence="4 6" id="KW-1133">Transmembrane helix</keyword>
<evidence type="ECO:0000256" key="3">
    <source>
        <dbReference type="ARBA" id="ARBA00022692"/>
    </source>
</evidence>
<organism evidence="8 9">
    <name type="scientific">Rariglobus hedericola</name>
    <dbReference type="NCBI Taxonomy" id="2597822"/>
    <lineage>
        <taxon>Bacteria</taxon>
        <taxon>Pseudomonadati</taxon>
        <taxon>Verrucomicrobiota</taxon>
        <taxon>Opitutia</taxon>
        <taxon>Opitutales</taxon>
        <taxon>Opitutaceae</taxon>
        <taxon>Rariglobus</taxon>
    </lineage>
</organism>
<dbReference type="PANTHER" id="PTHR33406:SF13">
    <property type="entry name" value="MEMBRANE PROTEIN YDFJ"/>
    <property type="match status" value="1"/>
</dbReference>
<dbReference type="OrthoDB" id="180844at2"/>
<dbReference type="RefSeq" id="WP_144228444.1">
    <property type="nucleotide sequence ID" value="NZ_CBCRVV010000001.1"/>
</dbReference>
<feature type="transmembrane region" description="Helical" evidence="6">
    <location>
        <begin position="288"/>
        <end position="308"/>
    </location>
</feature>
<proteinExistence type="predicted"/>
<sequence length="779" mass="84512">MEPSRQKITARFLLIVFSALGLFWLSRIDYAQKISTNVIDLVPADERSPEITLLRSLADERQARVVLLALADPAHPNEPPPEDAAVKFAAALRASPLFAEATPLKDAAVNNALGAFLYQRRLDLLLPTWLSAQDRAFAATGQPEAARSAWLSTRIVDGLDAFLLRPEATAFQEIVQSDPLLLVPSLVLQTQSLAASTPAGGHSLVWARLAVSPLDEAGQAPVFAVIDQALADLQSTHPGLTLQWSGVNRFAAASKERIRGELEWLNILSMIAVLAVAVLFVRRPWKSLHLVPVILFSILGGWVAATMAFERIHILVFVVGALLTGVAIDYGFYLYLQPALHAGERYREKLARLMKPLLTSCLTTVIGFSFLLFSELPLIRQLGVFVSAGLISALAGAILYFAQLNHPYLEARNFAVHAIGIRHRNVVRILGIIAIVISAVGPWLLNWQDNIRQLDVPNTSLNDNDREVRSYFGDTDGRAIYITRGDSITDARDRLEAFQTWHTSAFPDTSASSMGLVLPTHADFTATPARIVALSGFESQLRATLEQRGYTADSFDPFFNDWRALAARSAPPAYDALAADLQSALTGPLGMLFFTSGHSTWFLTIADHEPGSEPPPELGTVGTNQLETLNSLFGRYRASALRLSIMGLSLIGISVFVLYGIRRGLRIFIIPCGSCLFTFGLLGFAGNSLNMFHLLGAFLGVCLSHNYAIFSAENAGRGEPPPISIRLSALTTAASFGVLALSKIPVVSALGSTVALIVITALVMVELEPLSRKKPPVVA</sequence>
<name>A0A556QN90_9BACT</name>